<keyword evidence="4" id="KW-0547">Nucleotide-binding</keyword>
<dbReference type="GO" id="GO:0002758">
    <property type="term" value="P:innate immune response-activating signaling pathway"/>
    <property type="evidence" value="ECO:0007669"/>
    <property type="project" value="UniProtKB-ARBA"/>
</dbReference>
<evidence type="ECO:0000256" key="8">
    <source>
        <dbReference type="SAM" id="MobiDB-lite"/>
    </source>
</evidence>
<feature type="compositionally biased region" description="Polar residues" evidence="8">
    <location>
        <begin position="156"/>
        <end position="172"/>
    </location>
</feature>
<dbReference type="PRINTS" id="PR00364">
    <property type="entry name" value="DISEASERSIST"/>
</dbReference>
<evidence type="ECO:0000259" key="11">
    <source>
        <dbReference type="Pfam" id="PF23559"/>
    </source>
</evidence>
<accession>A0A8T0PFH5</accession>
<name>A0A8T0PFH5_PANVG</name>
<dbReference type="InterPro" id="IPR027417">
    <property type="entry name" value="P-loop_NTPase"/>
</dbReference>
<comment type="similarity">
    <text evidence="1">Belongs to the disease resistance NB-LRR family.</text>
</comment>
<dbReference type="InterPro" id="IPR056789">
    <property type="entry name" value="LRR_R13L1-DRL21"/>
</dbReference>
<dbReference type="Gene3D" id="3.40.50.300">
    <property type="entry name" value="P-loop containing nucleotide triphosphate hydrolases"/>
    <property type="match status" value="1"/>
</dbReference>
<feature type="domain" description="Disease resistance N-terminal" evidence="10">
    <location>
        <begin position="12"/>
        <end position="100"/>
    </location>
</feature>
<dbReference type="Gene3D" id="1.10.10.10">
    <property type="entry name" value="Winged helix-like DNA-binding domain superfamily/Winged helix DNA-binding domain"/>
    <property type="match status" value="1"/>
</dbReference>
<dbReference type="PANTHER" id="PTHR36766:SF34">
    <property type="entry name" value="NB-ARC DOMAIN-CONTAINING PROTEIN"/>
    <property type="match status" value="1"/>
</dbReference>
<dbReference type="Pfam" id="PF18052">
    <property type="entry name" value="Rx_N"/>
    <property type="match status" value="1"/>
</dbReference>
<keyword evidence="15" id="KW-1185">Reference proteome</keyword>
<dbReference type="OrthoDB" id="1658288at2759"/>
<dbReference type="GO" id="GO:0042742">
    <property type="term" value="P:defense response to bacterium"/>
    <property type="evidence" value="ECO:0007669"/>
    <property type="project" value="UniProtKB-ARBA"/>
</dbReference>
<dbReference type="InterPro" id="IPR032675">
    <property type="entry name" value="LRR_dom_sf"/>
</dbReference>
<evidence type="ECO:0000259" key="12">
    <source>
        <dbReference type="Pfam" id="PF23598"/>
    </source>
</evidence>
<keyword evidence="2" id="KW-0433">Leucine-rich repeat</keyword>
<keyword evidence="6" id="KW-0067">ATP-binding</keyword>
<feature type="region of interest" description="Disordered" evidence="8">
    <location>
        <begin position="155"/>
        <end position="181"/>
    </location>
</feature>
<dbReference type="GO" id="GO:0009626">
    <property type="term" value="P:plant-type hypersensitive response"/>
    <property type="evidence" value="ECO:0007669"/>
    <property type="project" value="UniProtKB-ARBA"/>
</dbReference>
<feature type="domain" description="Disease resistance R13L4/SHOC-2-like LRR" evidence="12">
    <location>
        <begin position="597"/>
        <end position="699"/>
    </location>
</feature>
<dbReference type="EMBL" id="CM029051">
    <property type="protein sequence ID" value="KAG2560871.1"/>
    <property type="molecule type" value="Genomic_DNA"/>
</dbReference>
<evidence type="ECO:0000256" key="5">
    <source>
        <dbReference type="ARBA" id="ARBA00022821"/>
    </source>
</evidence>
<dbReference type="Proteomes" id="UP000823388">
    <property type="component" value="Chromosome 8K"/>
</dbReference>
<dbReference type="InterPro" id="IPR002182">
    <property type="entry name" value="NB-ARC"/>
</dbReference>
<dbReference type="FunFam" id="3.40.50.300:FF:001091">
    <property type="entry name" value="Probable disease resistance protein At1g61300"/>
    <property type="match status" value="1"/>
</dbReference>
<evidence type="ECO:0000256" key="1">
    <source>
        <dbReference type="ARBA" id="ARBA00008894"/>
    </source>
</evidence>
<keyword evidence="5" id="KW-0611">Plant defense</keyword>
<feature type="domain" description="NB-ARC" evidence="9">
    <location>
        <begin position="182"/>
        <end position="349"/>
    </location>
</feature>
<comment type="caution">
    <text evidence="14">The sequence shown here is derived from an EMBL/GenBank/DDBJ whole genome shotgun (WGS) entry which is preliminary data.</text>
</comment>
<dbReference type="InterPro" id="IPR042197">
    <property type="entry name" value="Apaf_helical"/>
</dbReference>
<dbReference type="InterPro" id="IPR055414">
    <property type="entry name" value="LRR_R13L4/SHOC2-like"/>
</dbReference>
<evidence type="ECO:0000259" key="13">
    <source>
        <dbReference type="Pfam" id="PF25019"/>
    </source>
</evidence>
<dbReference type="SUPFAM" id="SSF52047">
    <property type="entry name" value="RNI-like"/>
    <property type="match status" value="1"/>
</dbReference>
<dbReference type="SUPFAM" id="SSF52540">
    <property type="entry name" value="P-loop containing nucleoside triphosphate hydrolases"/>
    <property type="match status" value="1"/>
</dbReference>
<dbReference type="Pfam" id="PF25019">
    <property type="entry name" value="LRR_R13L1-DRL21"/>
    <property type="match status" value="1"/>
</dbReference>
<dbReference type="GO" id="GO:0043531">
    <property type="term" value="F:ADP binding"/>
    <property type="evidence" value="ECO:0007669"/>
    <property type="project" value="InterPro"/>
</dbReference>
<feature type="domain" description="R13L1/DRL21-like LRR repeat region" evidence="13">
    <location>
        <begin position="801"/>
        <end position="948"/>
    </location>
</feature>
<reference evidence="14" key="1">
    <citation type="submission" date="2020-05" db="EMBL/GenBank/DDBJ databases">
        <title>WGS assembly of Panicum virgatum.</title>
        <authorList>
            <person name="Lovell J.T."/>
            <person name="Jenkins J."/>
            <person name="Shu S."/>
            <person name="Juenger T.E."/>
            <person name="Schmutz J."/>
        </authorList>
    </citation>
    <scope>NUCLEOTIDE SEQUENCE</scope>
    <source>
        <strain evidence="14">AP13</strain>
    </source>
</reference>
<protein>
    <submittedName>
        <fullName evidence="14">Uncharacterized protein</fullName>
    </submittedName>
</protein>
<dbReference type="AlphaFoldDB" id="A0A8T0PFH5"/>
<dbReference type="FunFam" id="1.10.10.10:FF:000322">
    <property type="entry name" value="Probable disease resistance protein At1g63360"/>
    <property type="match status" value="1"/>
</dbReference>
<dbReference type="InterPro" id="IPR041118">
    <property type="entry name" value="Rx_N"/>
</dbReference>
<dbReference type="PANTHER" id="PTHR36766">
    <property type="entry name" value="PLANT BROAD-SPECTRUM MILDEW RESISTANCE PROTEIN RPW8"/>
    <property type="match status" value="1"/>
</dbReference>
<evidence type="ECO:0000259" key="9">
    <source>
        <dbReference type="Pfam" id="PF00931"/>
    </source>
</evidence>
<evidence type="ECO:0000313" key="14">
    <source>
        <dbReference type="EMBL" id="KAG2560871.1"/>
    </source>
</evidence>
<sequence length="1195" mass="134202">MSGIEVALASGVLKTAGGKLASLVASEFASITGVEKDLRELQGKHEHISRWLAAVRDGAIGTSTPLPQVNELRNVAYDIEDLLFEVDIEAEKHKIHSDGDKQPIADCFCAKPKSLLFRCKVSSKIKAIRVKYEKIVKQASDANIIRNNLGLDHPVRSSNTRTAGEPSMLSNVEDSKIPRRDQEKDEIISEILQPNEGEDGRTVVSIVGLGGSGKTTLAKHICNDNKIKEHFRDMIFWVYVSPEFDVTKLISKLFEAIVGERSDLHVQQNMPREISNKLGGKKFLLVLDDAWHQDKHDWEQFMVHLKSGAPGSKILLTTRDLKVAEIVKSWHIYELGLLLEAESWSLFLKSSGCVEEDLGSEYVEVGKEILNRCSGVPLAIRTLGGILSENKEISIWRAIGRSDLWTYESIEGRVFSSLKLSFIHLPDELKQCFFLCSIFPKGSKIYKDRLISQWVAHGFINLRNGLQPEDIESGYFDSLVKVGFLQDPSKDSETEQLVCKMHDLIHDLTRHILQDEMVTSVSSIMTANRTQRCRYLSMTSWPEKVDRNSFHKVHALFISGGNPIFDKPVKKSSCVCSVVLDFTESTPFPQFTLKFEYLGYLEIRNFSCTKFPEAISSCWNLQSLRLIGCRGLVALPESIGKLKKLRTLELNCAYDLESLPQSIGDCRDLQSLNIYFCWQLREVPSTLCEISNLRVLHIYNCLSLKQLPSECNLRTLDLLGTEVSMLPPWITTIGTLECINLQRCRKLLELPKGIGNLKRLTVLNIEGCNKLRCMPSGIGQLTSLRQLGLFFVGCGRDDARISELENLDKLSGELKIRNLKYLKDPCDAKKACLKQKNGIKTLVLDWSLDEEEKELASDVEQEQGVLSALEPPSHIESLKIKGYQGLCLPRWLMEQNGSSYCEGTTLKQTGPCQYLSLTNLTLSHFPNLKHMRGLGKFPSLKDLKLLEMASLEELWTTTRGFEIQEELSAQYCFPAVSNLSIRDCPKLSTMKPYFPPSLEKLCLSGNNLQLLSPGNFSHLLPTPANESSSPSTLHSAAPLFKQLQMLRMMGSSPGWELLQHHTYLETLLIFDCDDLTQVPESIRSLTSLRQLQIIDCPALGALPDVIHHLTSLEYLDLVHCGALAELPECIGQLSALRRIYIMGCPALQCLPQSIQRLTALQRLIIARCPALASRYKQGVGPEWHLISHIPFVRIS</sequence>
<evidence type="ECO:0000256" key="6">
    <source>
        <dbReference type="ARBA" id="ARBA00022840"/>
    </source>
</evidence>
<dbReference type="GO" id="GO:0005524">
    <property type="term" value="F:ATP binding"/>
    <property type="evidence" value="ECO:0007669"/>
    <property type="project" value="UniProtKB-KW"/>
</dbReference>
<dbReference type="Pfam" id="PF23559">
    <property type="entry name" value="WHD_DRP"/>
    <property type="match status" value="1"/>
</dbReference>
<dbReference type="Pfam" id="PF23598">
    <property type="entry name" value="LRR_14"/>
    <property type="match status" value="1"/>
</dbReference>
<proteinExistence type="inferred from homology"/>
<evidence type="ECO:0000259" key="10">
    <source>
        <dbReference type="Pfam" id="PF18052"/>
    </source>
</evidence>
<dbReference type="Gene3D" id="1.10.8.430">
    <property type="entry name" value="Helical domain of apoptotic protease-activating factors"/>
    <property type="match status" value="1"/>
</dbReference>
<dbReference type="InterPro" id="IPR036388">
    <property type="entry name" value="WH-like_DNA-bd_sf"/>
</dbReference>
<evidence type="ECO:0000313" key="15">
    <source>
        <dbReference type="Proteomes" id="UP000823388"/>
    </source>
</evidence>
<keyword evidence="3" id="KW-0677">Repeat</keyword>
<dbReference type="Gene3D" id="3.80.10.10">
    <property type="entry name" value="Ribonuclease Inhibitor"/>
    <property type="match status" value="3"/>
</dbReference>
<dbReference type="Gene3D" id="1.20.5.4130">
    <property type="match status" value="1"/>
</dbReference>
<dbReference type="InterPro" id="IPR058922">
    <property type="entry name" value="WHD_DRP"/>
</dbReference>
<organism evidence="14 15">
    <name type="scientific">Panicum virgatum</name>
    <name type="common">Blackwell switchgrass</name>
    <dbReference type="NCBI Taxonomy" id="38727"/>
    <lineage>
        <taxon>Eukaryota</taxon>
        <taxon>Viridiplantae</taxon>
        <taxon>Streptophyta</taxon>
        <taxon>Embryophyta</taxon>
        <taxon>Tracheophyta</taxon>
        <taxon>Spermatophyta</taxon>
        <taxon>Magnoliopsida</taxon>
        <taxon>Liliopsida</taxon>
        <taxon>Poales</taxon>
        <taxon>Poaceae</taxon>
        <taxon>PACMAD clade</taxon>
        <taxon>Panicoideae</taxon>
        <taxon>Panicodae</taxon>
        <taxon>Paniceae</taxon>
        <taxon>Panicinae</taxon>
        <taxon>Panicum</taxon>
        <taxon>Panicum sect. Hiantes</taxon>
    </lineage>
</organism>
<feature type="domain" description="Disease resistance protein winged helix" evidence="11">
    <location>
        <begin position="438"/>
        <end position="508"/>
    </location>
</feature>
<evidence type="ECO:0000256" key="4">
    <source>
        <dbReference type="ARBA" id="ARBA00022741"/>
    </source>
</evidence>
<evidence type="ECO:0000256" key="7">
    <source>
        <dbReference type="ARBA" id="ARBA00023054"/>
    </source>
</evidence>
<gene>
    <name evidence="14" type="ORF">PVAP13_8KG109900</name>
</gene>
<dbReference type="Pfam" id="PF00931">
    <property type="entry name" value="NB-ARC"/>
    <property type="match status" value="1"/>
</dbReference>
<evidence type="ECO:0000256" key="3">
    <source>
        <dbReference type="ARBA" id="ARBA00022737"/>
    </source>
</evidence>
<keyword evidence="7" id="KW-0175">Coiled coil</keyword>
<evidence type="ECO:0000256" key="2">
    <source>
        <dbReference type="ARBA" id="ARBA00022614"/>
    </source>
</evidence>